<keyword evidence="2" id="KW-1185">Reference proteome</keyword>
<evidence type="ECO:0000313" key="1">
    <source>
        <dbReference type="EMBL" id="KDN44700.1"/>
    </source>
</evidence>
<gene>
    <name evidence="1" type="ORF">K437DRAFT_256935</name>
</gene>
<evidence type="ECO:0000313" key="2">
    <source>
        <dbReference type="Proteomes" id="UP000027361"/>
    </source>
</evidence>
<dbReference type="AlphaFoldDB" id="A0A066W1M7"/>
<sequence>MPTSVAACVTTSVPRHVLLIFVNRGLACRAGMVRQLEVTPSVLYATYHQVFWASKALPLYMNCSTSSTHGYTCEYNFVEVETRFLHASDGASMMLATTVHKRGKVCCIDRRSDVYLHRLTGNNEPLVITSNRCVIVRPTNSVRFVLNAPSKPKDITDIVHHSAKLPLFSQVEMRQ</sequence>
<organism evidence="1 2">
    <name type="scientific">Tilletiaria anomala (strain ATCC 24038 / CBS 436.72 / UBC 951)</name>
    <dbReference type="NCBI Taxonomy" id="1037660"/>
    <lineage>
        <taxon>Eukaryota</taxon>
        <taxon>Fungi</taxon>
        <taxon>Dikarya</taxon>
        <taxon>Basidiomycota</taxon>
        <taxon>Ustilaginomycotina</taxon>
        <taxon>Exobasidiomycetes</taxon>
        <taxon>Georgefischeriales</taxon>
        <taxon>Tilletiariaceae</taxon>
        <taxon>Tilletiaria</taxon>
    </lineage>
</organism>
<dbReference type="Proteomes" id="UP000027361">
    <property type="component" value="Unassembled WGS sequence"/>
</dbReference>
<proteinExistence type="predicted"/>
<dbReference type="RefSeq" id="XP_013242874.1">
    <property type="nucleotide sequence ID" value="XM_013387420.1"/>
</dbReference>
<reference evidence="1 2" key="1">
    <citation type="submission" date="2014-05" db="EMBL/GenBank/DDBJ databases">
        <title>Draft genome sequence of a rare smut relative, Tilletiaria anomala UBC 951.</title>
        <authorList>
            <consortium name="DOE Joint Genome Institute"/>
            <person name="Toome M."/>
            <person name="Kuo A."/>
            <person name="Henrissat B."/>
            <person name="Lipzen A."/>
            <person name="Tritt A."/>
            <person name="Yoshinaga Y."/>
            <person name="Zane M."/>
            <person name="Barry K."/>
            <person name="Grigoriev I.V."/>
            <person name="Spatafora J.W."/>
            <person name="Aimea M.C."/>
        </authorList>
    </citation>
    <scope>NUCLEOTIDE SEQUENCE [LARGE SCALE GENOMIC DNA]</scope>
    <source>
        <strain evidence="1 2">UBC 951</strain>
    </source>
</reference>
<dbReference type="EMBL" id="JMSN01000049">
    <property type="protein sequence ID" value="KDN44700.1"/>
    <property type="molecule type" value="Genomic_DNA"/>
</dbReference>
<dbReference type="GeneID" id="25264562"/>
<dbReference type="InParanoid" id="A0A066W1M7"/>
<protein>
    <submittedName>
        <fullName evidence="1">Uncharacterized protein</fullName>
    </submittedName>
</protein>
<comment type="caution">
    <text evidence="1">The sequence shown here is derived from an EMBL/GenBank/DDBJ whole genome shotgun (WGS) entry which is preliminary data.</text>
</comment>
<name>A0A066W1M7_TILAU</name>
<dbReference type="HOGENOM" id="CLU_1533631_0_0_1"/>
<accession>A0A066W1M7</accession>